<protein>
    <submittedName>
        <fullName evidence="3">Glycosyltransferase family 4 protein</fullName>
    </submittedName>
</protein>
<dbReference type="InterPro" id="IPR050194">
    <property type="entry name" value="Glycosyltransferase_grp1"/>
</dbReference>
<proteinExistence type="predicted"/>
<evidence type="ECO:0000313" key="4">
    <source>
        <dbReference type="Proteomes" id="UP000320048"/>
    </source>
</evidence>
<keyword evidence="3" id="KW-0808">Transferase</keyword>
<dbReference type="Pfam" id="PF13579">
    <property type="entry name" value="Glyco_trans_4_4"/>
    <property type="match status" value="1"/>
</dbReference>
<accession>A0A537J925</accession>
<gene>
    <name evidence="3" type="ORF">E6H04_09335</name>
</gene>
<feature type="domain" description="Glycosyl transferase family 1" evidence="1">
    <location>
        <begin position="187"/>
        <end position="354"/>
    </location>
</feature>
<dbReference type="EMBL" id="VBAO01000244">
    <property type="protein sequence ID" value="TMI80061.1"/>
    <property type="molecule type" value="Genomic_DNA"/>
</dbReference>
<dbReference type="InterPro" id="IPR001296">
    <property type="entry name" value="Glyco_trans_1"/>
</dbReference>
<dbReference type="InterPro" id="IPR028098">
    <property type="entry name" value="Glyco_trans_4-like_N"/>
</dbReference>
<evidence type="ECO:0000259" key="2">
    <source>
        <dbReference type="Pfam" id="PF13579"/>
    </source>
</evidence>
<feature type="domain" description="Glycosyltransferase subfamily 4-like N-terminal" evidence="2">
    <location>
        <begin position="26"/>
        <end position="184"/>
    </location>
</feature>
<reference evidence="3 4" key="1">
    <citation type="journal article" date="2019" name="Nat. Microbiol.">
        <title>Mediterranean grassland soil C-N compound turnover is dependent on rainfall and depth, and is mediated by genomically divergent microorganisms.</title>
        <authorList>
            <person name="Diamond S."/>
            <person name="Andeer P.F."/>
            <person name="Li Z."/>
            <person name="Crits-Christoph A."/>
            <person name="Burstein D."/>
            <person name="Anantharaman K."/>
            <person name="Lane K.R."/>
            <person name="Thomas B.C."/>
            <person name="Pan C."/>
            <person name="Northen T.R."/>
            <person name="Banfield J.F."/>
        </authorList>
    </citation>
    <scope>NUCLEOTIDE SEQUENCE [LARGE SCALE GENOMIC DNA]</scope>
    <source>
        <strain evidence="3">NP_7</strain>
    </source>
</reference>
<dbReference type="PANTHER" id="PTHR45947">
    <property type="entry name" value="SULFOQUINOVOSYL TRANSFERASE SQD2"/>
    <property type="match status" value="1"/>
</dbReference>
<dbReference type="CDD" id="cd03801">
    <property type="entry name" value="GT4_PimA-like"/>
    <property type="match status" value="1"/>
</dbReference>
<evidence type="ECO:0000313" key="3">
    <source>
        <dbReference type="EMBL" id="TMI80061.1"/>
    </source>
</evidence>
<dbReference type="AlphaFoldDB" id="A0A537J925"/>
<dbReference type="PANTHER" id="PTHR45947:SF3">
    <property type="entry name" value="SULFOQUINOVOSYL TRANSFERASE SQD2"/>
    <property type="match status" value="1"/>
</dbReference>
<sequence>MAGPPRRRVSTMKVLHVVRQFHPSVGGIERTVLALCAQLGRRGYECEVVTLNRLWNDPRPLPPTDSVDGLPVSRVPFVGGRRYFLAPGVLRRAAGHSIIHIHAIDFFVDFLAATRWRHRTPLVVSTHGGFFHTAWAMAAKRIYHHTITRLALTQAARVICTSAQDDRRFAPIVPARKRVTIGNGVEDAFFEVRKSVDPGLLLAVGRIAPHKRIDRVIDLLPEIRQKVPWARLVVVGPDGDGLRASLEARARARGVADAVTFAGTLAPRGLRAALGRAHVVLAPSEYEGFGIAVLEAMATGTPVIANGIEAHRELIESGVNGLLVDFADAGNALGAVVNALQLPPPDVAALGDQARAAAARFAWDRVVDQVEQVYRDTVAGG</sequence>
<name>A0A537J925_9BACT</name>
<dbReference type="Gene3D" id="3.40.50.2000">
    <property type="entry name" value="Glycogen Phosphorylase B"/>
    <property type="match status" value="2"/>
</dbReference>
<dbReference type="SUPFAM" id="SSF53756">
    <property type="entry name" value="UDP-Glycosyltransferase/glycogen phosphorylase"/>
    <property type="match status" value="1"/>
</dbReference>
<organism evidence="3 4">
    <name type="scientific">Candidatus Segetimicrobium genomatis</name>
    <dbReference type="NCBI Taxonomy" id="2569760"/>
    <lineage>
        <taxon>Bacteria</taxon>
        <taxon>Bacillati</taxon>
        <taxon>Candidatus Sysuimicrobiota</taxon>
        <taxon>Candidatus Sysuimicrobiia</taxon>
        <taxon>Candidatus Sysuimicrobiales</taxon>
        <taxon>Candidatus Segetimicrobiaceae</taxon>
        <taxon>Candidatus Segetimicrobium</taxon>
    </lineage>
</organism>
<evidence type="ECO:0000259" key="1">
    <source>
        <dbReference type="Pfam" id="PF00534"/>
    </source>
</evidence>
<dbReference type="Proteomes" id="UP000320048">
    <property type="component" value="Unassembled WGS sequence"/>
</dbReference>
<comment type="caution">
    <text evidence="3">The sequence shown here is derived from an EMBL/GenBank/DDBJ whole genome shotgun (WGS) entry which is preliminary data.</text>
</comment>
<dbReference type="Pfam" id="PF00534">
    <property type="entry name" value="Glycos_transf_1"/>
    <property type="match status" value="1"/>
</dbReference>
<dbReference type="GO" id="GO:0016757">
    <property type="term" value="F:glycosyltransferase activity"/>
    <property type="evidence" value="ECO:0007669"/>
    <property type="project" value="InterPro"/>
</dbReference>